<dbReference type="EMBL" id="CP089291">
    <property type="protein sequence ID" value="UOF89782.1"/>
    <property type="molecule type" value="Genomic_DNA"/>
</dbReference>
<proteinExistence type="predicted"/>
<dbReference type="Proteomes" id="UP000830167">
    <property type="component" value="Chromosome"/>
</dbReference>
<gene>
    <name evidence="1" type="ORF">LSG31_18185</name>
</gene>
<organism evidence="1 2">
    <name type="scientific">Fodinisporobacter ferrooxydans</name>
    <dbReference type="NCBI Taxonomy" id="2901836"/>
    <lineage>
        <taxon>Bacteria</taxon>
        <taxon>Bacillati</taxon>
        <taxon>Bacillota</taxon>
        <taxon>Bacilli</taxon>
        <taxon>Bacillales</taxon>
        <taxon>Alicyclobacillaceae</taxon>
        <taxon>Fodinisporobacter</taxon>
    </lineage>
</organism>
<reference evidence="1" key="1">
    <citation type="submission" date="2021-12" db="EMBL/GenBank/DDBJ databases">
        <title>Alicyclobacillaceae gen. nov., sp. nov., isolated from chalcocite enrichment system.</title>
        <authorList>
            <person name="Jiang Z."/>
        </authorList>
    </citation>
    <scope>NUCLEOTIDE SEQUENCE</scope>
    <source>
        <strain evidence="1">MYW30-H2</strain>
    </source>
</reference>
<sequence>MRNSKRFTGPFFRTIGFPFVRNIWSSRIVNWFGSTQDPNIWNACTIAVRQARTLDELLAKLIALGQEYEMSASMALTAKQKETYEAYLRAAGRCYRFAFQYTRNEQIKNRMQRASEEIDRRLQMTGNLFS</sequence>
<evidence type="ECO:0000313" key="1">
    <source>
        <dbReference type="EMBL" id="UOF89782.1"/>
    </source>
</evidence>
<keyword evidence="2" id="KW-1185">Reference proteome</keyword>
<dbReference type="RefSeq" id="WP_347436473.1">
    <property type="nucleotide sequence ID" value="NZ_CP089291.1"/>
</dbReference>
<evidence type="ECO:0000313" key="2">
    <source>
        <dbReference type="Proteomes" id="UP000830167"/>
    </source>
</evidence>
<protein>
    <submittedName>
        <fullName evidence="1">Uncharacterized protein</fullName>
    </submittedName>
</protein>
<accession>A0ABY4CK09</accession>
<name>A0ABY4CK09_9BACL</name>